<dbReference type="Gene3D" id="3.40.50.300">
    <property type="entry name" value="P-loop containing nucleotide triphosphate hydrolases"/>
    <property type="match status" value="1"/>
</dbReference>
<dbReference type="InterPro" id="IPR011629">
    <property type="entry name" value="CobW-like_C"/>
</dbReference>
<reference evidence="3" key="2">
    <citation type="submission" date="2021-04" db="EMBL/GenBank/DDBJ databases">
        <authorList>
            <person name="Zhang T."/>
            <person name="Zhang Y."/>
            <person name="Lu D."/>
            <person name="Zuo D."/>
            <person name="Du Z."/>
        </authorList>
    </citation>
    <scope>NUCLEOTIDE SEQUENCE</scope>
    <source>
        <strain evidence="3">JR1</strain>
    </source>
</reference>
<dbReference type="InterPro" id="IPR051316">
    <property type="entry name" value="Zinc-reg_GTPase_activator"/>
</dbReference>
<proteinExistence type="predicted"/>
<gene>
    <name evidence="3" type="ORF">KDU71_13980</name>
</gene>
<name>A0A941F6M2_9BACT</name>
<protein>
    <submittedName>
        <fullName evidence="3">GTP-binding protein</fullName>
    </submittedName>
</protein>
<dbReference type="SUPFAM" id="SSF90002">
    <property type="entry name" value="Hypothetical protein YjiA, C-terminal domain"/>
    <property type="match status" value="1"/>
</dbReference>
<comment type="caution">
    <text evidence="3">The sequence shown here is derived from an EMBL/GenBank/DDBJ whole genome shotgun (WGS) entry which is preliminary data.</text>
</comment>
<comment type="function">
    <text evidence="1">Zinc chaperone that directly transfers zinc cofactor to target proteins, thereby activating them. Zinc is transferred from the CXCC motif in the GTPase domain to the zinc binding site in target proteins in a process requiring GTP hydrolysis.</text>
</comment>
<keyword evidence="4" id="KW-1185">Reference proteome</keyword>
<dbReference type="InterPro" id="IPR003495">
    <property type="entry name" value="CobW/HypB/UreG_nucleotide-bd"/>
</dbReference>
<dbReference type="AlphaFoldDB" id="A0A941F6M2"/>
<dbReference type="PANTHER" id="PTHR13748:SF62">
    <property type="entry name" value="COBW DOMAIN-CONTAINING PROTEIN"/>
    <property type="match status" value="1"/>
</dbReference>
<dbReference type="Proteomes" id="UP000679220">
    <property type="component" value="Unassembled WGS sequence"/>
</dbReference>
<dbReference type="Pfam" id="PF02492">
    <property type="entry name" value="cobW"/>
    <property type="match status" value="1"/>
</dbReference>
<organism evidence="3 4">
    <name type="scientific">Carboxylicivirga sediminis</name>
    <dbReference type="NCBI Taxonomy" id="2006564"/>
    <lineage>
        <taxon>Bacteria</taxon>
        <taxon>Pseudomonadati</taxon>
        <taxon>Bacteroidota</taxon>
        <taxon>Bacteroidia</taxon>
        <taxon>Marinilabiliales</taxon>
        <taxon>Marinilabiliaceae</taxon>
        <taxon>Carboxylicivirga</taxon>
    </lineage>
</organism>
<accession>A0A941F6M2</accession>
<dbReference type="SUPFAM" id="SSF52540">
    <property type="entry name" value="P-loop containing nucleoside triphosphate hydrolases"/>
    <property type="match status" value="1"/>
</dbReference>
<feature type="domain" description="CobW C-terminal" evidence="2">
    <location>
        <begin position="218"/>
        <end position="303"/>
    </location>
</feature>
<sequence length="304" mass="33912">MVPFHLITGFLGSGKTTFLAHILKEIAPVNKVVVIQNEFAPSGIDGKELKRQVPGFKLIEINNGSVFCVCQLSNFIETVKKLLRQYEPDQIFLEASGLADPISIVELLLMDELKSKVSLGQIICLVDALNFFKGVKGLVRFKHQLMIADNVILNKSDLTDAQNLKAIRAEIIKLNPYACITPTVYAHIPWSKCITHNGQNGLAANQFRGKESAGRPQINSCVLRTHDILKEENLKAFIQSLQSTCLRIKGFFNLADGRVASVHSVFEQLHITIIREYAGPSEMIAFGEDLTLSDLRKRFKLFTC</sequence>
<dbReference type="InterPro" id="IPR027417">
    <property type="entry name" value="P-loop_NTPase"/>
</dbReference>
<dbReference type="GO" id="GO:0005737">
    <property type="term" value="C:cytoplasm"/>
    <property type="evidence" value="ECO:0007669"/>
    <property type="project" value="TreeGrafter"/>
</dbReference>
<dbReference type="Pfam" id="PF07683">
    <property type="entry name" value="CobW_C"/>
    <property type="match status" value="1"/>
</dbReference>
<dbReference type="SMART" id="SM00833">
    <property type="entry name" value="CobW_C"/>
    <property type="match status" value="1"/>
</dbReference>
<evidence type="ECO:0000256" key="1">
    <source>
        <dbReference type="ARBA" id="ARBA00045658"/>
    </source>
</evidence>
<dbReference type="EMBL" id="JAGTAR010000021">
    <property type="protein sequence ID" value="MBR8536680.1"/>
    <property type="molecule type" value="Genomic_DNA"/>
</dbReference>
<evidence type="ECO:0000313" key="3">
    <source>
        <dbReference type="EMBL" id="MBR8536680.1"/>
    </source>
</evidence>
<dbReference type="PANTHER" id="PTHR13748">
    <property type="entry name" value="COBW-RELATED"/>
    <property type="match status" value="1"/>
</dbReference>
<reference evidence="3" key="1">
    <citation type="journal article" date="2018" name="Int. J. Syst. Evol. Microbiol.">
        <title>Carboxylicivirga sediminis sp. nov., isolated from coastal sediment.</title>
        <authorList>
            <person name="Wang F.Q."/>
            <person name="Ren L.H."/>
            <person name="Zou R.J."/>
            <person name="Sun Y.Z."/>
            <person name="Liu X.J."/>
            <person name="Jiang F."/>
            <person name="Liu L.J."/>
        </authorList>
    </citation>
    <scope>NUCLEOTIDE SEQUENCE</scope>
    <source>
        <strain evidence="3">JR1</strain>
    </source>
</reference>
<evidence type="ECO:0000313" key="4">
    <source>
        <dbReference type="Proteomes" id="UP000679220"/>
    </source>
</evidence>
<dbReference type="CDD" id="cd03112">
    <property type="entry name" value="CobW-like"/>
    <property type="match status" value="1"/>
</dbReference>
<evidence type="ECO:0000259" key="2">
    <source>
        <dbReference type="SMART" id="SM00833"/>
    </source>
</evidence>
<dbReference type="RefSeq" id="WP_212191707.1">
    <property type="nucleotide sequence ID" value="NZ_JAGTAR010000021.1"/>
</dbReference>